<name>A0A764YY57_SALER</name>
<dbReference type="EMBL" id="DAAYPZ010000010">
    <property type="protein sequence ID" value="HAG5257481.1"/>
    <property type="molecule type" value="Genomic_DNA"/>
</dbReference>
<accession>A0A764YY57</accession>
<reference evidence="1" key="1">
    <citation type="journal article" date="2018" name="Genome Biol.">
        <title>SKESA: strategic k-mer extension for scrupulous assemblies.</title>
        <authorList>
            <person name="Souvorov A."/>
            <person name="Agarwala R."/>
            <person name="Lipman D.J."/>
        </authorList>
    </citation>
    <scope>NUCLEOTIDE SEQUENCE</scope>
    <source>
        <strain evidence="1">MA.CK_98/00001034</strain>
    </source>
</reference>
<organism evidence="1">
    <name type="scientific">Salmonella enterica</name>
    <name type="common">Salmonella choleraesuis</name>
    <dbReference type="NCBI Taxonomy" id="28901"/>
    <lineage>
        <taxon>Bacteria</taxon>
        <taxon>Pseudomonadati</taxon>
        <taxon>Pseudomonadota</taxon>
        <taxon>Gammaproteobacteria</taxon>
        <taxon>Enterobacterales</taxon>
        <taxon>Enterobacteriaceae</taxon>
        <taxon>Salmonella</taxon>
    </lineage>
</organism>
<comment type="caution">
    <text evidence="1">The sequence shown here is derived from an EMBL/GenBank/DDBJ whole genome shotgun (WGS) entry which is preliminary data.</text>
</comment>
<gene>
    <name evidence="1" type="ORF">G8577_003717</name>
</gene>
<sequence>MDLYDTLKKHFRTNAAIGRHFPRKGKPRSGQSVGKWKKRGVPEDVAILCHLDTEIPYSYPNFPYTTSSPDTSPTGETQ</sequence>
<reference evidence="1" key="2">
    <citation type="submission" date="2020-02" db="EMBL/GenBank/DDBJ databases">
        <authorList>
            <consortium name="NCBI Pathogen Detection Project"/>
        </authorList>
    </citation>
    <scope>NUCLEOTIDE SEQUENCE</scope>
    <source>
        <strain evidence="1">MA.CK_98/00001034</strain>
    </source>
</reference>
<evidence type="ECO:0000313" key="1">
    <source>
        <dbReference type="EMBL" id="HAG5257481.1"/>
    </source>
</evidence>
<protein>
    <submittedName>
        <fullName evidence="1">Uncharacterized protein</fullName>
    </submittedName>
</protein>
<proteinExistence type="predicted"/>
<dbReference type="AlphaFoldDB" id="A0A764YY57"/>